<accession>A0A1R1PW68</accession>
<dbReference type="EMBL" id="LSSK01000105">
    <property type="protein sequence ID" value="OMH85179.1"/>
    <property type="molecule type" value="Genomic_DNA"/>
</dbReference>
<evidence type="ECO:0000313" key="1">
    <source>
        <dbReference type="EMBL" id="OMH85179.1"/>
    </source>
</evidence>
<proteinExistence type="predicted"/>
<gene>
    <name evidence="1" type="ORF">AX774_g1280</name>
</gene>
<evidence type="ECO:0000313" key="2">
    <source>
        <dbReference type="Proteomes" id="UP000188320"/>
    </source>
</evidence>
<dbReference type="AlphaFoldDB" id="A0A1R1PW68"/>
<sequence length="106" mass="11473">MVFTLDKFNNDTAISSMLSLSSSVSDTDFNSLMSIFFNPKFSATLKLPFNTIGHLPTTSASSCVLTSMFSAHSPSTLFSTQPTNISAFVAIRTTLFNNMLASLESK</sequence>
<protein>
    <submittedName>
        <fullName evidence="1">Uncharacterized protein</fullName>
    </submittedName>
</protein>
<name>A0A1R1PW68_ZANCU</name>
<dbReference type="Proteomes" id="UP000188320">
    <property type="component" value="Unassembled WGS sequence"/>
</dbReference>
<keyword evidence="2" id="KW-1185">Reference proteome</keyword>
<organism evidence="1 2">
    <name type="scientific">Zancudomyces culisetae</name>
    <name type="common">Gut fungus</name>
    <name type="synonym">Smittium culisetae</name>
    <dbReference type="NCBI Taxonomy" id="1213189"/>
    <lineage>
        <taxon>Eukaryota</taxon>
        <taxon>Fungi</taxon>
        <taxon>Fungi incertae sedis</taxon>
        <taxon>Zoopagomycota</taxon>
        <taxon>Kickxellomycotina</taxon>
        <taxon>Harpellomycetes</taxon>
        <taxon>Harpellales</taxon>
        <taxon>Legeriomycetaceae</taxon>
        <taxon>Zancudomyces</taxon>
    </lineage>
</organism>
<reference evidence="2" key="1">
    <citation type="submission" date="2017-01" db="EMBL/GenBank/DDBJ databases">
        <authorList>
            <person name="Wang Y."/>
            <person name="White M."/>
            <person name="Kvist S."/>
            <person name="Moncalvo J.-M."/>
        </authorList>
    </citation>
    <scope>NUCLEOTIDE SEQUENCE [LARGE SCALE GENOMIC DNA]</scope>
    <source>
        <strain evidence="2">COL-18-3</strain>
    </source>
</reference>
<comment type="caution">
    <text evidence="1">The sequence shown here is derived from an EMBL/GenBank/DDBJ whole genome shotgun (WGS) entry which is preliminary data.</text>
</comment>